<feature type="region of interest" description="Disordered" evidence="1">
    <location>
        <begin position="1"/>
        <end position="33"/>
    </location>
</feature>
<reference evidence="4" key="1">
    <citation type="submission" date="2016-06" db="UniProtKB">
        <authorList>
            <consortium name="WormBaseParasite"/>
        </authorList>
    </citation>
    <scope>IDENTIFICATION</scope>
</reference>
<dbReference type="AlphaFoldDB" id="A0A183EHN5"/>
<accession>A0A183EHN5</accession>
<protein>
    <submittedName>
        <fullName evidence="4">Lipoprotein</fullName>
    </submittedName>
</protein>
<reference evidence="2 3" key="2">
    <citation type="submission" date="2018-11" db="EMBL/GenBank/DDBJ databases">
        <authorList>
            <consortium name="Pathogen Informatics"/>
        </authorList>
    </citation>
    <scope>NUCLEOTIDE SEQUENCE [LARGE SCALE GENOMIC DNA]</scope>
</reference>
<evidence type="ECO:0000313" key="3">
    <source>
        <dbReference type="Proteomes" id="UP000271098"/>
    </source>
</evidence>
<evidence type="ECO:0000256" key="1">
    <source>
        <dbReference type="SAM" id="MobiDB-lite"/>
    </source>
</evidence>
<sequence length="72" mass="8096">MDETDNGTVLAHGQVNNGEATSEVERPDGTPVWYRVDSASTTTNRMEKLPVWKDRWYIDGVTTGVDDKQLLK</sequence>
<evidence type="ECO:0000313" key="4">
    <source>
        <dbReference type="WBParaSite" id="GPUH_0002050101-mRNA-1"/>
    </source>
</evidence>
<proteinExistence type="predicted"/>
<evidence type="ECO:0000313" key="2">
    <source>
        <dbReference type="EMBL" id="VDN36134.1"/>
    </source>
</evidence>
<dbReference type="EMBL" id="UYRT01090502">
    <property type="protein sequence ID" value="VDN36134.1"/>
    <property type="molecule type" value="Genomic_DNA"/>
</dbReference>
<dbReference type="Proteomes" id="UP000271098">
    <property type="component" value="Unassembled WGS sequence"/>
</dbReference>
<name>A0A183EHN5_9BILA</name>
<keyword evidence="3" id="KW-1185">Reference proteome</keyword>
<organism evidence="4">
    <name type="scientific">Gongylonema pulchrum</name>
    <dbReference type="NCBI Taxonomy" id="637853"/>
    <lineage>
        <taxon>Eukaryota</taxon>
        <taxon>Metazoa</taxon>
        <taxon>Ecdysozoa</taxon>
        <taxon>Nematoda</taxon>
        <taxon>Chromadorea</taxon>
        <taxon>Rhabditida</taxon>
        <taxon>Spirurina</taxon>
        <taxon>Spiruromorpha</taxon>
        <taxon>Spiruroidea</taxon>
        <taxon>Gongylonematidae</taxon>
        <taxon>Gongylonema</taxon>
    </lineage>
</organism>
<gene>
    <name evidence="2" type="ORF">GPUH_LOCUS20476</name>
</gene>
<dbReference type="WBParaSite" id="GPUH_0002050101-mRNA-1">
    <property type="protein sequence ID" value="GPUH_0002050101-mRNA-1"/>
    <property type="gene ID" value="GPUH_0002050101"/>
</dbReference>